<dbReference type="Gene3D" id="3.90.25.10">
    <property type="entry name" value="UDP-galactose 4-epimerase, domain 1"/>
    <property type="match status" value="1"/>
</dbReference>
<gene>
    <name evidence="2" type="ORF">PVL29_024649</name>
</gene>
<dbReference type="InterPro" id="IPR000195">
    <property type="entry name" value="Rab-GAP-TBC_dom"/>
</dbReference>
<proteinExistence type="predicted"/>
<sequence length="131" mass="15088">MAYGRSYGLPIITTQGNNVYGPNQFLDKLIPKFINSCPAGLKRRLAKFSQVEIEYNAESVGLKDYDHLEPCRIFHATRLVVILEAYALYDSEISYCQGMSDLLSPIILVMEEDHDAFWCFIGFMKKTRYNF</sequence>
<dbReference type="Proteomes" id="UP001168098">
    <property type="component" value="Unassembled WGS sequence"/>
</dbReference>
<dbReference type="PANTHER" id="PTHR22957">
    <property type="entry name" value="TBC1 DOMAIN FAMILY MEMBER GTPASE-ACTIVATING PROTEIN"/>
    <property type="match status" value="1"/>
</dbReference>
<protein>
    <recommendedName>
        <fullName evidence="1">Rab-GAP TBC domain-containing protein</fullName>
    </recommendedName>
</protein>
<evidence type="ECO:0000313" key="2">
    <source>
        <dbReference type="EMBL" id="KAJ9675806.1"/>
    </source>
</evidence>
<feature type="domain" description="Rab-GAP TBC" evidence="1">
    <location>
        <begin position="1"/>
        <end position="131"/>
    </location>
</feature>
<reference evidence="2 3" key="1">
    <citation type="journal article" date="2023" name="BMC Biotechnol.">
        <title>Vitis rotundifolia cv Carlos genome sequencing.</title>
        <authorList>
            <person name="Huff M."/>
            <person name="Hulse-Kemp A."/>
            <person name="Scheffler B."/>
            <person name="Youngblood R."/>
            <person name="Simpson S."/>
            <person name="Babiker E."/>
            <person name="Staton M."/>
        </authorList>
    </citation>
    <scope>NUCLEOTIDE SEQUENCE [LARGE SCALE GENOMIC DNA]</scope>
    <source>
        <tissue evidence="2">Leaf</tissue>
    </source>
</reference>
<dbReference type="EMBL" id="JARBHA010000018">
    <property type="protein sequence ID" value="KAJ9675806.1"/>
    <property type="molecule type" value="Genomic_DNA"/>
</dbReference>
<dbReference type="AlphaFoldDB" id="A0AA39D9C2"/>
<evidence type="ECO:0000313" key="3">
    <source>
        <dbReference type="Proteomes" id="UP001168098"/>
    </source>
</evidence>
<dbReference type="GO" id="GO:0005096">
    <property type="term" value="F:GTPase activator activity"/>
    <property type="evidence" value="ECO:0007669"/>
    <property type="project" value="TreeGrafter"/>
</dbReference>
<dbReference type="InterPro" id="IPR035969">
    <property type="entry name" value="Rab-GAP_TBC_sf"/>
</dbReference>
<name>A0AA39D9C2_VITRO</name>
<dbReference type="SUPFAM" id="SSF47923">
    <property type="entry name" value="Ypt/Rab-GAP domain of gyp1p"/>
    <property type="match status" value="1"/>
</dbReference>
<dbReference type="Pfam" id="PF00566">
    <property type="entry name" value="RabGAP-TBC"/>
    <property type="match status" value="1"/>
</dbReference>
<organism evidence="2 3">
    <name type="scientific">Vitis rotundifolia</name>
    <name type="common">Muscadine grape</name>
    <dbReference type="NCBI Taxonomy" id="103349"/>
    <lineage>
        <taxon>Eukaryota</taxon>
        <taxon>Viridiplantae</taxon>
        <taxon>Streptophyta</taxon>
        <taxon>Embryophyta</taxon>
        <taxon>Tracheophyta</taxon>
        <taxon>Spermatophyta</taxon>
        <taxon>Magnoliopsida</taxon>
        <taxon>eudicotyledons</taxon>
        <taxon>Gunneridae</taxon>
        <taxon>Pentapetalae</taxon>
        <taxon>rosids</taxon>
        <taxon>Vitales</taxon>
        <taxon>Vitaceae</taxon>
        <taxon>Viteae</taxon>
        <taxon>Vitis</taxon>
    </lineage>
</organism>
<evidence type="ECO:0000259" key="1">
    <source>
        <dbReference type="PROSITE" id="PS50086"/>
    </source>
</evidence>
<dbReference type="PROSITE" id="PS50086">
    <property type="entry name" value="TBC_RABGAP"/>
    <property type="match status" value="1"/>
</dbReference>
<dbReference type="Gene3D" id="3.40.50.720">
    <property type="entry name" value="NAD(P)-binding Rossmann-like Domain"/>
    <property type="match status" value="1"/>
</dbReference>
<keyword evidence="3" id="KW-1185">Reference proteome</keyword>
<dbReference type="PANTHER" id="PTHR22957:SF642">
    <property type="entry name" value="GTPASE-ACTIVATING PROTEIN GYP7-LIKE"/>
    <property type="match status" value="1"/>
</dbReference>
<accession>A0AA39D9C2</accession>
<dbReference type="Gene3D" id="1.10.8.270">
    <property type="entry name" value="putative rabgap domain of human tbc1 domain family member 14 like domains"/>
    <property type="match status" value="1"/>
</dbReference>
<comment type="caution">
    <text evidence="2">The sequence shown here is derived from an EMBL/GenBank/DDBJ whole genome shotgun (WGS) entry which is preliminary data.</text>
</comment>